<protein>
    <submittedName>
        <fullName evidence="2">DRBM domain-containing protein</fullName>
    </submittedName>
</protein>
<evidence type="ECO:0000313" key="1">
    <source>
        <dbReference type="Proteomes" id="UP000887576"/>
    </source>
</evidence>
<evidence type="ECO:0000313" key="2">
    <source>
        <dbReference type="WBParaSite" id="JU765_v2.g887.t1"/>
    </source>
</evidence>
<name>A0AC34RRA6_9BILA</name>
<dbReference type="WBParaSite" id="JU765_v2.g887.t1">
    <property type="protein sequence ID" value="JU765_v2.g887.t1"/>
    <property type="gene ID" value="JU765_v2.g887"/>
</dbReference>
<organism evidence="1 2">
    <name type="scientific">Panagrolaimus sp. JU765</name>
    <dbReference type="NCBI Taxonomy" id="591449"/>
    <lineage>
        <taxon>Eukaryota</taxon>
        <taxon>Metazoa</taxon>
        <taxon>Ecdysozoa</taxon>
        <taxon>Nematoda</taxon>
        <taxon>Chromadorea</taxon>
        <taxon>Rhabditida</taxon>
        <taxon>Tylenchina</taxon>
        <taxon>Panagrolaimomorpha</taxon>
        <taxon>Panagrolaimoidea</taxon>
        <taxon>Panagrolaimidae</taxon>
        <taxon>Panagrolaimus</taxon>
    </lineage>
</organism>
<reference evidence="2" key="1">
    <citation type="submission" date="2022-11" db="UniProtKB">
        <authorList>
            <consortium name="WormBaseParasite"/>
        </authorList>
    </citation>
    <scope>IDENTIFICATION</scope>
</reference>
<dbReference type="Proteomes" id="UP000887576">
    <property type="component" value="Unplaced"/>
</dbReference>
<sequence length="346" mass="39488">MNLSLLSIVEELSQKQNSRRPQHECVENTSRIPKLFQAKITFTFSSEQFIGEGLSVKKKAAQHLAAGDVLLQLVEHAKWKDLFPQFEQQSDAREMIQSKLDDFDKDTTVINPVVSLCQFCKESGLNDPDFHDVTAIHNTYASQCIVANKFTTQGEGSNKKAAKAVAAENMLNLLKETYSKSIQAKATAPKLYSKSSTMDSAMDEPKEISMRREIKNKICKDISNALNKETKNDCIKMLEKQRDTFGKMYGREFDWKWYSHKSKDLTKVLESLHSIDLKKQNKQKRLVNEAVLQSFFGYGDSEECARNEAARFALIYLQNWIEQRVIVLDDLDKENVLNAAVDNLKL</sequence>
<proteinExistence type="predicted"/>
<accession>A0AC34RRA6</accession>